<dbReference type="EMBL" id="CP136920">
    <property type="protein sequence ID" value="WOO40226.1"/>
    <property type="molecule type" value="Genomic_DNA"/>
</dbReference>
<dbReference type="KEGG" id="puo:RZN69_16520"/>
<dbReference type="Proteomes" id="UP001304300">
    <property type="component" value="Chromosome"/>
</dbReference>
<dbReference type="GO" id="GO:0015628">
    <property type="term" value="P:protein secretion by the type II secretion system"/>
    <property type="evidence" value="ECO:0007669"/>
    <property type="project" value="InterPro"/>
</dbReference>
<accession>A0AAQ3L715</accession>
<reference evidence="3 4" key="1">
    <citation type="submission" date="2023-10" db="EMBL/GenBank/DDBJ databases">
        <title>Rubellicoccus peritrichatus gen. nov., sp. nov., isolated from an algae of coral reef tank.</title>
        <authorList>
            <person name="Luo J."/>
        </authorList>
    </citation>
    <scope>NUCLEOTIDE SEQUENCE [LARGE SCALE GENOMIC DNA]</scope>
    <source>
        <strain evidence="3 4">CR14</strain>
    </source>
</reference>
<dbReference type="Pfam" id="PF07963">
    <property type="entry name" value="N_methyl"/>
    <property type="match status" value="1"/>
</dbReference>
<name>A0AAQ3L715_9BACT</name>
<proteinExistence type="predicted"/>
<evidence type="ECO:0000313" key="3">
    <source>
        <dbReference type="EMBL" id="WOO40226.1"/>
    </source>
</evidence>
<dbReference type="GO" id="GO:0015627">
    <property type="term" value="C:type II protein secretion system complex"/>
    <property type="evidence" value="ECO:0007669"/>
    <property type="project" value="InterPro"/>
</dbReference>
<keyword evidence="2" id="KW-0812">Transmembrane</keyword>
<keyword evidence="2" id="KW-1133">Transmembrane helix</keyword>
<sequence>MKATKSTHKSEGFTLVEIMIVVVIIGMLAIMVMPAFQKVRENSISTRVLNDFRIFSAAFERYALENGDFPPDGGLNQLPPGTDGYIPEDSWLNPPAKGQWLWDRNDHGIGAGVSYQRSNLSDEFMTLLDEKLDDGDITTGRFQKLNGDRCTLILEF</sequence>
<organism evidence="3 4">
    <name type="scientific">Rubellicoccus peritrichatus</name>
    <dbReference type="NCBI Taxonomy" id="3080537"/>
    <lineage>
        <taxon>Bacteria</taxon>
        <taxon>Pseudomonadati</taxon>
        <taxon>Verrucomicrobiota</taxon>
        <taxon>Opitutia</taxon>
        <taxon>Puniceicoccales</taxon>
        <taxon>Cerasicoccaceae</taxon>
        <taxon>Rubellicoccus</taxon>
    </lineage>
</organism>
<keyword evidence="1" id="KW-0488">Methylation</keyword>
<protein>
    <submittedName>
        <fullName evidence="3">Prepilin-type N-terminal cleavage/methylation domain-containing protein</fullName>
    </submittedName>
</protein>
<dbReference type="PANTHER" id="PTHR30093">
    <property type="entry name" value="GENERAL SECRETION PATHWAY PROTEIN G"/>
    <property type="match status" value="1"/>
</dbReference>
<gene>
    <name evidence="3" type="ORF">RZN69_16520</name>
</gene>
<dbReference type="InterPro" id="IPR045584">
    <property type="entry name" value="Pilin-like"/>
</dbReference>
<evidence type="ECO:0000256" key="1">
    <source>
        <dbReference type="ARBA" id="ARBA00022481"/>
    </source>
</evidence>
<dbReference type="InterPro" id="IPR000983">
    <property type="entry name" value="Bac_GSPG_pilin"/>
</dbReference>
<dbReference type="AlphaFoldDB" id="A0AAQ3L715"/>
<evidence type="ECO:0000256" key="2">
    <source>
        <dbReference type="SAM" id="Phobius"/>
    </source>
</evidence>
<dbReference type="NCBIfam" id="TIGR02532">
    <property type="entry name" value="IV_pilin_GFxxxE"/>
    <property type="match status" value="1"/>
</dbReference>
<dbReference type="RefSeq" id="WP_317832376.1">
    <property type="nucleotide sequence ID" value="NZ_CP136920.1"/>
</dbReference>
<dbReference type="InterPro" id="IPR012902">
    <property type="entry name" value="N_methyl_site"/>
</dbReference>
<dbReference type="SUPFAM" id="SSF54523">
    <property type="entry name" value="Pili subunits"/>
    <property type="match status" value="1"/>
</dbReference>
<dbReference type="PROSITE" id="PS00409">
    <property type="entry name" value="PROKAR_NTER_METHYL"/>
    <property type="match status" value="1"/>
</dbReference>
<feature type="transmembrane region" description="Helical" evidence="2">
    <location>
        <begin position="12"/>
        <end position="36"/>
    </location>
</feature>
<keyword evidence="4" id="KW-1185">Reference proteome</keyword>
<dbReference type="Gene3D" id="3.30.700.10">
    <property type="entry name" value="Glycoprotein, Type 4 Pilin"/>
    <property type="match status" value="1"/>
</dbReference>
<evidence type="ECO:0000313" key="4">
    <source>
        <dbReference type="Proteomes" id="UP001304300"/>
    </source>
</evidence>
<keyword evidence="2" id="KW-0472">Membrane</keyword>
<dbReference type="PRINTS" id="PR00813">
    <property type="entry name" value="BCTERIALGSPG"/>
</dbReference>